<feature type="transmembrane region" description="Helical" evidence="1">
    <location>
        <begin position="1037"/>
        <end position="1057"/>
    </location>
</feature>
<feature type="transmembrane region" description="Helical" evidence="1">
    <location>
        <begin position="803"/>
        <end position="823"/>
    </location>
</feature>
<dbReference type="RefSeq" id="WP_144228534.1">
    <property type="nucleotide sequence ID" value="NZ_CBCRVV010000003.1"/>
</dbReference>
<dbReference type="PANTHER" id="PTHR10790:SF51">
    <property type="entry name" value="TETRATRICOPEPTIDE REPEAT PROTEIN"/>
    <property type="match status" value="1"/>
</dbReference>
<feature type="transmembrane region" description="Helical" evidence="1">
    <location>
        <begin position="862"/>
        <end position="886"/>
    </location>
</feature>
<dbReference type="Proteomes" id="UP000315648">
    <property type="component" value="Unassembled WGS sequence"/>
</dbReference>
<feature type="transmembrane region" description="Helical" evidence="1">
    <location>
        <begin position="652"/>
        <end position="675"/>
    </location>
</feature>
<feature type="transmembrane region" description="Helical" evidence="1">
    <location>
        <begin position="119"/>
        <end position="140"/>
    </location>
</feature>
<feature type="transmembrane region" description="Helical" evidence="1">
    <location>
        <begin position="401"/>
        <end position="421"/>
    </location>
</feature>
<name>A0A556QNI4_9BACT</name>
<keyword evidence="1" id="KW-0472">Membrane</keyword>
<feature type="transmembrane region" description="Helical" evidence="1">
    <location>
        <begin position="1084"/>
        <end position="1103"/>
    </location>
</feature>
<keyword evidence="1" id="KW-0812">Transmembrane</keyword>
<keyword evidence="1" id="KW-1133">Transmembrane helix</keyword>
<feature type="transmembrane region" description="Helical" evidence="1">
    <location>
        <begin position="747"/>
        <end position="768"/>
    </location>
</feature>
<organism evidence="3 4">
    <name type="scientific">Rariglobus hedericola</name>
    <dbReference type="NCBI Taxonomy" id="2597822"/>
    <lineage>
        <taxon>Bacteria</taxon>
        <taxon>Pseudomonadati</taxon>
        <taxon>Verrucomicrobiota</taxon>
        <taxon>Opitutia</taxon>
        <taxon>Opitutales</taxon>
        <taxon>Opitutaceae</taxon>
        <taxon>Rariglobus</taxon>
    </lineage>
</organism>
<feature type="transmembrane region" description="Helical" evidence="1">
    <location>
        <begin position="316"/>
        <end position="336"/>
    </location>
</feature>
<dbReference type="InterPro" id="IPR018746">
    <property type="entry name" value="DUF2298"/>
</dbReference>
<feature type="transmembrane region" description="Helical" evidence="1">
    <location>
        <begin position="245"/>
        <end position="264"/>
    </location>
</feature>
<feature type="transmembrane region" description="Helical" evidence="1">
    <location>
        <begin position="372"/>
        <end position="389"/>
    </location>
</feature>
<feature type="transmembrane region" description="Helical" evidence="1">
    <location>
        <begin position="1145"/>
        <end position="1165"/>
    </location>
</feature>
<feature type="transmembrane region" description="Helical" evidence="1">
    <location>
        <begin position="687"/>
        <end position="705"/>
    </location>
</feature>
<evidence type="ECO:0000313" key="4">
    <source>
        <dbReference type="Proteomes" id="UP000315648"/>
    </source>
</evidence>
<reference evidence="3 4" key="1">
    <citation type="submission" date="2019-07" db="EMBL/GenBank/DDBJ databases">
        <title>Description of 53C-WASEF.</title>
        <authorList>
            <person name="Pitt A."/>
            <person name="Hahn M.W."/>
        </authorList>
    </citation>
    <scope>NUCLEOTIDE SEQUENCE [LARGE SCALE GENOMIC DNA]</scope>
    <source>
        <strain evidence="3 4">53C-WASEF</strain>
    </source>
</reference>
<feature type="transmembrane region" description="Helical" evidence="1">
    <location>
        <begin position="1261"/>
        <end position="1279"/>
    </location>
</feature>
<feature type="domain" description="Glycosyltransferase RgtA/B/C/D-like" evidence="2">
    <location>
        <begin position="116"/>
        <end position="226"/>
    </location>
</feature>
<dbReference type="NCBIfam" id="TIGR03662">
    <property type="entry name" value="Chlor_Arch_YYY"/>
    <property type="match status" value="1"/>
</dbReference>
<feature type="transmembrane region" description="Helical" evidence="1">
    <location>
        <begin position="835"/>
        <end position="856"/>
    </location>
</feature>
<dbReference type="PANTHER" id="PTHR10790">
    <property type="entry name" value="TPR-DOMAIN CONTAINING PROTEIN"/>
    <property type="match status" value="1"/>
</dbReference>
<dbReference type="GO" id="GO:0016740">
    <property type="term" value="F:transferase activity"/>
    <property type="evidence" value="ECO:0007669"/>
    <property type="project" value="UniProtKB-KW"/>
</dbReference>
<evidence type="ECO:0000313" key="3">
    <source>
        <dbReference type="EMBL" id="TSJ78193.1"/>
    </source>
</evidence>
<evidence type="ECO:0000259" key="2">
    <source>
        <dbReference type="Pfam" id="PF13231"/>
    </source>
</evidence>
<dbReference type="Pfam" id="PF13231">
    <property type="entry name" value="PMT_2"/>
    <property type="match status" value="1"/>
</dbReference>
<proteinExistence type="predicted"/>
<dbReference type="EMBL" id="VMBG01000001">
    <property type="protein sequence ID" value="TSJ78193.1"/>
    <property type="molecule type" value="Genomic_DNA"/>
</dbReference>
<feature type="transmembrane region" description="Helical" evidence="1">
    <location>
        <begin position="1009"/>
        <end position="1025"/>
    </location>
</feature>
<dbReference type="InterPro" id="IPR038731">
    <property type="entry name" value="RgtA/B/C-like"/>
</dbReference>
<keyword evidence="3" id="KW-0808">Transferase</keyword>
<gene>
    <name evidence="3" type="ORF">FPL22_02475</name>
</gene>
<feature type="transmembrane region" description="Helical" evidence="1">
    <location>
        <begin position="986"/>
        <end position="1003"/>
    </location>
</feature>
<evidence type="ECO:0000256" key="1">
    <source>
        <dbReference type="SAM" id="Phobius"/>
    </source>
</evidence>
<feature type="transmembrane region" description="Helical" evidence="1">
    <location>
        <begin position="1228"/>
        <end position="1249"/>
    </location>
</feature>
<sequence length="1453" mass="162468">MNHEMNHDAESDNGLSARSSRWLLLLILCLGAAARFFGINWDEGTGQHPDERHVTMCTWRLEWPGSVAEYLDEAKSPLNPRNREAHFYAYGTLPGTLLRGVMKLGGIKKPEQMVLAGRALSALADTAVIALVFALARILYRRRATAVLASFLYAAAVLPIQHAHFFVVDPFANLFVALALVFLARAWRDGYWRDYAATGVALGLAVSCKISVATFGLPVALTALLSMTGKGADWGGGWRARVGLAAVRTAVFSLMALITVRLALPDAFAGVWPWQLAPRWLANMREVIAISNGTTDIPFTRQFYGRLPLIWPGWNMVVWGMGLALGLAAWTGWIAAGWEIVRARCREHTVPVLWVAVVFFHLGFTYQATLRYFLPIYGCLALLAAWFLVERVRIEKLRGKLTTAVVVIFTAGWALAFISIYTKPHTRIEASEWIYKNVPAGSVLACEHWDDWLPLALTENRSPERYQQIELPLYVADDGDKRGELLAKLNRAEYIVTASQKLRDSIPRMPHRYPFTINYYEGLEDGSLGFDLVASFTRKMRVGPFAISTRSAEEAFSVYDHPPVMIYKKSARYDAEALVQRFNAIPLDGVTDTRSPQKSQQALKAQVKPARVAQGRAESAILLSPDKWTAAQKQGTWARMFDRESWAARFPILVWVLNLLVLQVVGWGLLGPLLGKLPDHGAALARPFAILIPAWVLWLLASTGLGRSDRPTYWLIVVVLAGLALALTRRFRNEWIEWWRDRAGVRAFLRVEAVFWIAFTGFLLIRAANPDVWHPFWGGEKPMEMTFLYGVLKSETFPPMNPWYAGGFINYYYFGYVLCGTLIKGLGILPEVGFNLCLATFFALACAATLSVARALRPVGSWLVAGSATVMVMLLGNLFQIVFIWRQLLRLGQADHELSFPMISDLIRAIHGIGHVLNGERLAPYAADLYWVSARAISGDEVAPVTEFPFWSFLYGDLHPHLLALPYTLCVIGLLVAWVKTTTLRARIALTCLLGLNLGFFWPTNTWDWPTYGALTGLVIFLGFWRQELSVLKAFTVALGKSLSVFAVILATGYLAFWPYHHSYVPGYGSFESWRGNRTSLGDYFYVHGLFLFILGSALMVSFRRKAFGFVRGFRLWGQVIRALPRDDRATGRRRLIALGLQRRASIGGAVFGALMIVPCLAVILHGSLPALLTGGVVLSVCAVWHRRNDPVQALPALLTLMAFGLSLLVEYVVLVGDIGRMNTVFKFYYQVWVCYGLACAMTLPGLFAACRGWSAGVRRIWIIMLALLMALAALYPISATPAKIRDRFLSTPPTLDGLKFAEGAEYEIESRQFPLKPDLLAIRWLQDNIEGSPVILEINTGARLYSWGSRFSIHTGLPSVVGWSWHQRQQQAGLEKNHVDERIADVLTIYQTTDIAEAKRLLTKYNVRLVVVGELERVFASNEGLDKFERMNLVKIYDQLGVQIYRVPVEAP</sequence>
<feature type="transmembrane region" description="Helical" evidence="1">
    <location>
        <begin position="1194"/>
        <end position="1216"/>
    </location>
</feature>
<protein>
    <submittedName>
        <fullName evidence="3">Phospholipid carrier-dependent glycosyltransferase</fullName>
    </submittedName>
</protein>
<feature type="transmembrane region" description="Helical" evidence="1">
    <location>
        <begin position="146"/>
        <end position="164"/>
    </location>
</feature>
<keyword evidence="4" id="KW-1185">Reference proteome</keyword>
<dbReference type="OrthoDB" id="134460at2"/>
<accession>A0A556QNI4</accession>
<feature type="transmembrane region" description="Helical" evidence="1">
    <location>
        <begin position="171"/>
        <end position="188"/>
    </location>
</feature>
<comment type="caution">
    <text evidence="3">The sequence shown here is derived from an EMBL/GenBank/DDBJ whole genome shotgun (WGS) entry which is preliminary data.</text>
</comment>
<feature type="transmembrane region" description="Helical" evidence="1">
    <location>
        <begin position="348"/>
        <end position="366"/>
    </location>
</feature>
<dbReference type="Pfam" id="PF10060">
    <property type="entry name" value="DUF2298"/>
    <property type="match status" value="1"/>
</dbReference>
<feature type="transmembrane region" description="Helical" evidence="1">
    <location>
        <begin position="200"/>
        <end position="225"/>
    </location>
</feature>
<feature type="transmembrane region" description="Helical" evidence="1">
    <location>
        <begin position="958"/>
        <end position="979"/>
    </location>
</feature>
<feature type="transmembrane region" description="Helical" evidence="1">
    <location>
        <begin position="21"/>
        <end position="41"/>
    </location>
</feature>
<feature type="transmembrane region" description="Helical" evidence="1">
    <location>
        <begin position="711"/>
        <end position="727"/>
    </location>
</feature>